<sequence length="142" mass="15815">MKFSVFLLCLCLVVPYVYSALSEKQMNATKKLMRNTCQNKAKPTSEQIDAMHKGDFSGDRNAQCYLLCLMNTYKLLTKENTFDWEGGIKALEANAPASVAGPGTISLKNCKDAVKTQSDRCVASMEIAKCIYDDNPSNYFFP</sequence>
<dbReference type="Pfam" id="PF01395">
    <property type="entry name" value="PBP_GOBP"/>
    <property type="match status" value="1"/>
</dbReference>
<evidence type="ECO:0000313" key="2">
    <source>
        <dbReference type="EMBL" id="AHA39269.1"/>
    </source>
</evidence>
<name>A0A075CNB7_MONAT</name>
<dbReference type="AlphaFoldDB" id="A0A075CNB7"/>
<proteinExistence type="evidence at transcript level"/>
<dbReference type="GO" id="GO:0005549">
    <property type="term" value="F:odorant binding"/>
    <property type="evidence" value="ECO:0007669"/>
    <property type="project" value="InterPro"/>
</dbReference>
<keyword evidence="1" id="KW-0732">Signal</keyword>
<organism evidence="2">
    <name type="scientific">Monochamus alternatus</name>
    <name type="common">Japanese pine sawyer beetle</name>
    <dbReference type="NCBI Taxonomy" id="192382"/>
    <lineage>
        <taxon>Eukaryota</taxon>
        <taxon>Metazoa</taxon>
        <taxon>Ecdysozoa</taxon>
        <taxon>Arthropoda</taxon>
        <taxon>Hexapoda</taxon>
        <taxon>Insecta</taxon>
        <taxon>Pterygota</taxon>
        <taxon>Neoptera</taxon>
        <taxon>Endopterygota</taxon>
        <taxon>Coleoptera</taxon>
        <taxon>Polyphaga</taxon>
        <taxon>Cucujiformia</taxon>
        <taxon>Chrysomeloidea</taxon>
        <taxon>Cerambycidae</taxon>
        <taxon>Lamiinae</taxon>
        <taxon>Monochamini</taxon>
        <taxon>Monochamus</taxon>
    </lineage>
</organism>
<dbReference type="PANTHER" id="PTHR21364">
    <property type="entry name" value="GENERAL ODORANT-BINDING PROTEIN 19A"/>
    <property type="match status" value="1"/>
</dbReference>
<dbReference type="SMR" id="A0A075CNB7"/>
<protein>
    <submittedName>
        <fullName evidence="2">Odorant-binding protein 4</fullName>
    </submittedName>
</protein>
<feature type="signal peptide" evidence="1">
    <location>
        <begin position="1"/>
        <end position="19"/>
    </location>
</feature>
<dbReference type="EMBL" id="KF460433">
    <property type="protein sequence ID" value="AHA39269.1"/>
    <property type="molecule type" value="mRNA"/>
</dbReference>
<reference evidence="2" key="1">
    <citation type="submission" date="2013-07" db="EMBL/GenBank/DDBJ databases">
        <title>Analysis of a cDNA library from the antenna of Monochamus alternatus Hope and the binding characterization of odorant-binding proteins.</title>
        <authorList>
            <person name="Gao X."/>
            <person name="Wang M."/>
        </authorList>
    </citation>
    <scope>NUCLEOTIDE SEQUENCE</scope>
</reference>
<accession>A0A075CNB7</accession>
<dbReference type="CDD" id="cd23992">
    <property type="entry name" value="PBP_GOBP"/>
    <property type="match status" value="1"/>
</dbReference>
<feature type="chain" id="PRO_5001705835" evidence="1">
    <location>
        <begin position="20"/>
        <end position="142"/>
    </location>
</feature>
<dbReference type="SMART" id="SM00708">
    <property type="entry name" value="PhBP"/>
    <property type="match status" value="1"/>
</dbReference>
<gene>
    <name evidence="2" type="primary">obp4</name>
</gene>
<dbReference type="InterPro" id="IPR006170">
    <property type="entry name" value="PBP/GOBP"/>
</dbReference>
<dbReference type="SUPFAM" id="SSF47565">
    <property type="entry name" value="Insect pheromone/odorant-binding proteins"/>
    <property type="match status" value="1"/>
</dbReference>
<evidence type="ECO:0000256" key="1">
    <source>
        <dbReference type="SAM" id="SignalP"/>
    </source>
</evidence>
<dbReference type="InterPro" id="IPR036728">
    <property type="entry name" value="PBP_GOBP_sf"/>
</dbReference>
<dbReference type="PANTHER" id="PTHR21364:SF2">
    <property type="entry name" value="GENERAL ODORANT-BINDING PROTEIN 19A"/>
    <property type="match status" value="1"/>
</dbReference>
<dbReference type="Gene3D" id="1.10.238.20">
    <property type="entry name" value="Pheromone/general odorant binding protein domain"/>
    <property type="match status" value="1"/>
</dbReference>